<comment type="similarity">
    <text evidence="2">Belongs to the amino acid/polyamine transporter 2 family.</text>
</comment>
<feature type="compositionally biased region" description="Polar residues" evidence="8">
    <location>
        <begin position="12"/>
        <end position="31"/>
    </location>
</feature>
<protein>
    <recommendedName>
        <fullName evidence="10">Amino acid transporter transmembrane domain-containing protein</fullName>
    </recommendedName>
</protein>
<dbReference type="PANTHER" id="PTHR22950:SF692">
    <property type="entry name" value="TRANSMEMBRANE AMINO ACID TRANSPORTER FAMILY PROTEIN"/>
    <property type="match status" value="1"/>
</dbReference>
<accession>A0A3N4IE61</accession>
<dbReference type="STRING" id="1160509.A0A3N4IE61"/>
<keyword evidence="7 9" id="KW-0472">Membrane</keyword>
<dbReference type="EMBL" id="ML119662">
    <property type="protein sequence ID" value="RPA83747.1"/>
    <property type="molecule type" value="Genomic_DNA"/>
</dbReference>
<dbReference type="GO" id="GO:0015179">
    <property type="term" value="F:L-amino acid transmembrane transporter activity"/>
    <property type="evidence" value="ECO:0007669"/>
    <property type="project" value="TreeGrafter"/>
</dbReference>
<evidence type="ECO:0000313" key="12">
    <source>
        <dbReference type="Proteomes" id="UP000275078"/>
    </source>
</evidence>
<feature type="transmembrane region" description="Helical" evidence="9">
    <location>
        <begin position="314"/>
        <end position="333"/>
    </location>
</feature>
<comment type="subcellular location">
    <subcellularLocation>
        <location evidence="1">Membrane</location>
        <topology evidence="1">Multi-pass membrane protein</topology>
    </subcellularLocation>
</comment>
<feature type="domain" description="Amino acid transporter transmembrane" evidence="10">
    <location>
        <begin position="196"/>
        <end position="590"/>
    </location>
</feature>
<evidence type="ECO:0000313" key="11">
    <source>
        <dbReference type="EMBL" id="RPA83747.1"/>
    </source>
</evidence>
<feature type="transmembrane region" description="Helical" evidence="9">
    <location>
        <begin position="277"/>
        <end position="299"/>
    </location>
</feature>
<proteinExistence type="inferred from homology"/>
<keyword evidence="6 9" id="KW-1133">Transmembrane helix</keyword>
<evidence type="ECO:0000256" key="6">
    <source>
        <dbReference type="ARBA" id="ARBA00022989"/>
    </source>
</evidence>
<evidence type="ECO:0000256" key="4">
    <source>
        <dbReference type="ARBA" id="ARBA00022692"/>
    </source>
</evidence>
<name>A0A3N4IE61_ASCIM</name>
<evidence type="ECO:0000256" key="9">
    <source>
        <dbReference type="SAM" id="Phobius"/>
    </source>
</evidence>
<dbReference type="Proteomes" id="UP000275078">
    <property type="component" value="Unassembled WGS sequence"/>
</dbReference>
<feature type="transmembrane region" description="Helical" evidence="9">
    <location>
        <begin position="570"/>
        <end position="591"/>
    </location>
</feature>
<keyword evidence="3" id="KW-0813">Transport</keyword>
<keyword evidence="12" id="KW-1185">Reference proteome</keyword>
<feature type="transmembrane region" description="Helical" evidence="9">
    <location>
        <begin position="505"/>
        <end position="529"/>
    </location>
</feature>
<dbReference type="InterPro" id="IPR013057">
    <property type="entry name" value="AA_transpt_TM"/>
</dbReference>
<feature type="transmembrane region" description="Helical" evidence="9">
    <location>
        <begin position="378"/>
        <end position="402"/>
    </location>
</feature>
<organism evidence="11 12">
    <name type="scientific">Ascobolus immersus RN42</name>
    <dbReference type="NCBI Taxonomy" id="1160509"/>
    <lineage>
        <taxon>Eukaryota</taxon>
        <taxon>Fungi</taxon>
        <taxon>Dikarya</taxon>
        <taxon>Ascomycota</taxon>
        <taxon>Pezizomycotina</taxon>
        <taxon>Pezizomycetes</taxon>
        <taxon>Pezizales</taxon>
        <taxon>Ascobolaceae</taxon>
        <taxon>Ascobolus</taxon>
    </lineage>
</organism>
<keyword evidence="5" id="KW-0029">Amino-acid transport</keyword>
<dbReference type="Pfam" id="PF01490">
    <property type="entry name" value="Aa_trans"/>
    <property type="match status" value="1"/>
</dbReference>
<sequence length="592" mass="64853">MGPTNREEEQSLYGSTPRASRQISVQSSNTIRSGSESTFRERSSSARRSSFSLDTIRHAGGVNSLDNFARSWTRAATFFEVAGQQKHQYAYAEDEDAFATDDEDDLEAGPSSHLPSDTLFGRSYGSIATIRTARRDSFNVPNVDSAAAVALLNTHEGNMVPDELISSEVKDSETEPLLVRKVAVDDGKVVNLIVGQSTLPQTVFNSVNVLIGIGLLSLPLGLKYSGWVIGLIFLSFSAVITNYTAKLLAKCMDRPSDQPLVTYADIAYAAYGNKIRYVVSVLFSMELIGACVALVVLFADTLAELFPGTSKTELKIMCGIILLPLSFVPLRVLSLTSILGIASCFGIVSIIVLDGFTKPEAPGSLLQPMPTYWFPQDWWTLPMSFGLLMSPWGGHGVFPNIYKDMRHPAKYEKSVNITYGFTFTLDMITAIAGYLMFGDTVRDEITSNILNTPGYPAWLSSLITVFIAIIPLSKTPLNARPVVSTIEVSFGLDSKTAAGANRTPFFRIVSAILVRVLTTALFVYVAIVFPDFDRIMALLGSFLCFTICVILPMTFYLKIFGNEVPTGERWMCYTLITISIILSGFGTVWSFI</sequence>
<evidence type="ECO:0000259" key="10">
    <source>
        <dbReference type="Pfam" id="PF01490"/>
    </source>
</evidence>
<dbReference type="OrthoDB" id="655540at2759"/>
<feature type="transmembrane region" description="Helical" evidence="9">
    <location>
        <begin position="535"/>
        <end position="558"/>
    </location>
</feature>
<evidence type="ECO:0000256" key="5">
    <source>
        <dbReference type="ARBA" id="ARBA00022970"/>
    </source>
</evidence>
<gene>
    <name evidence="11" type="ORF">BJ508DRAFT_50462</name>
</gene>
<dbReference type="GO" id="GO:0005774">
    <property type="term" value="C:vacuolar membrane"/>
    <property type="evidence" value="ECO:0007669"/>
    <property type="project" value="TreeGrafter"/>
</dbReference>
<evidence type="ECO:0000256" key="1">
    <source>
        <dbReference type="ARBA" id="ARBA00004141"/>
    </source>
</evidence>
<feature type="region of interest" description="Disordered" evidence="8">
    <location>
        <begin position="1"/>
        <end position="44"/>
    </location>
</feature>
<keyword evidence="4 9" id="KW-0812">Transmembrane</keyword>
<evidence type="ECO:0000256" key="8">
    <source>
        <dbReference type="SAM" id="MobiDB-lite"/>
    </source>
</evidence>
<evidence type="ECO:0000256" key="7">
    <source>
        <dbReference type="ARBA" id="ARBA00023136"/>
    </source>
</evidence>
<feature type="transmembrane region" description="Helical" evidence="9">
    <location>
        <begin position="455"/>
        <end position="472"/>
    </location>
</feature>
<dbReference type="PANTHER" id="PTHR22950">
    <property type="entry name" value="AMINO ACID TRANSPORTER"/>
    <property type="match status" value="1"/>
</dbReference>
<dbReference type="AlphaFoldDB" id="A0A3N4IE61"/>
<feature type="transmembrane region" description="Helical" evidence="9">
    <location>
        <begin position="226"/>
        <end position="245"/>
    </location>
</feature>
<reference evidence="11 12" key="1">
    <citation type="journal article" date="2018" name="Nat. Ecol. Evol.">
        <title>Pezizomycetes genomes reveal the molecular basis of ectomycorrhizal truffle lifestyle.</title>
        <authorList>
            <person name="Murat C."/>
            <person name="Payen T."/>
            <person name="Noel B."/>
            <person name="Kuo A."/>
            <person name="Morin E."/>
            <person name="Chen J."/>
            <person name="Kohler A."/>
            <person name="Krizsan K."/>
            <person name="Balestrini R."/>
            <person name="Da Silva C."/>
            <person name="Montanini B."/>
            <person name="Hainaut M."/>
            <person name="Levati E."/>
            <person name="Barry K.W."/>
            <person name="Belfiori B."/>
            <person name="Cichocki N."/>
            <person name="Clum A."/>
            <person name="Dockter R.B."/>
            <person name="Fauchery L."/>
            <person name="Guy J."/>
            <person name="Iotti M."/>
            <person name="Le Tacon F."/>
            <person name="Lindquist E.A."/>
            <person name="Lipzen A."/>
            <person name="Malagnac F."/>
            <person name="Mello A."/>
            <person name="Molinier V."/>
            <person name="Miyauchi S."/>
            <person name="Poulain J."/>
            <person name="Riccioni C."/>
            <person name="Rubini A."/>
            <person name="Sitrit Y."/>
            <person name="Splivallo R."/>
            <person name="Traeger S."/>
            <person name="Wang M."/>
            <person name="Zifcakova L."/>
            <person name="Wipf D."/>
            <person name="Zambonelli A."/>
            <person name="Paolocci F."/>
            <person name="Nowrousian M."/>
            <person name="Ottonello S."/>
            <person name="Baldrian P."/>
            <person name="Spatafora J.W."/>
            <person name="Henrissat B."/>
            <person name="Nagy L.G."/>
            <person name="Aury J.M."/>
            <person name="Wincker P."/>
            <person name="Grigoriev I.V."/>
            <person name="Bonfante P."/>
            <person name="Martin F.M."/>
        </authorList>
    </citation>
    <scope>NUCLEOTIDE SEQUENCE [LARGE SCALE GENOMIC DNA]</scope>
    <source>
        <strain evidence="11 12">RN42</strain>
    </source>
</reference>
<evidence type="ECO:0000256" key="2">
    <source>
        <dbReference type="ARBA" id="ARBA00008066"/>
    </source>
</evidence>
<evidence type="ECO:0000256" key="3">
    <source>
        <dbReference type="ARBA" id="ARBA00022448"/>
    </source>
</evidence>
<feature type="transmembrane region" description="Helical" evidence="9">
    <location>
        <begin position="338"/>
        <end position="358"/>
    </location>
</feature>
<feature type="transmembrane region" description="Helical" evidence="9">
    <location>
        <begin position="414"/>
        <end position="435"/>
    </location>
</feature>